<dbReference type="Pfam" id="PF02825">
    <property type="entry name" value="WWE"/>
    <property type="match status" value="1"/>
</dbReference>
<comment type="caution">
    <text evidence="2">The sequence shown here is derived from an EMBL/GenBank/DDBJ whole genome shotgun (WGS) entry which is preliminary data.</text>
</comment>
<feature type="non-terminal residue" evidence="2">
    <location>
        <position position="1"/>
    </location>
</feature>
<gene>
    <name evidence="2" type="ORF">SMN809_LOCUS76352</name>
</gene>
<dbReference type="PROSITE" id="PS50918">
    <property type="entry name" value="WWE"/>
    <property type="match status" value="1"/>
</dbReference>
<dbReference type="SUPFAM" id="SSF117839">
    <property type="entry name" value="WWE domain"/>
    <property type="match status" value="1"/>
</dbReference>
<name>A0A8S3IQJ5_9BILA</name>
<sequence>QEECKKALNNHVRTSISVREHYKQHVLKKWTQPAINAFYKFCFHQQVVPDMSIVIGCVKLFGSKESVTEVENEYYREQAKQSEQARLMAIARDIIWAFEKDDKNWEKYVPELNALIEDAYTSQLETVSITGI</sequence>
<dbReference type="EMBL" id="CAJOBI010334641">
    <property type="protein sequence ID" value="CAF5204029.1"/>
    <property type="molecule type" value="Genomic_DNA"/>
</dbReference>
<proteinExistence type="predicted"/>
<evidence type="ECO:0000313" key="3">
    <source>
        <dbReference type="Proteomes" id="UP000676336"/>
    </source>
</evidence>
<evidence type="ECO:0000259" key="1">
    <source>
        <dbReference type="PROSITE" id="PS50918"/>
    </source>
</evidence>
<dbReference type="Proteomes" id="UP000676336">
    <property type="component" value="Unassembled WGS sequence"/>
</dbReference>
<dbReference type="InterPro" id="IPR037197">
    <property type="entry name" value="WWE_dom_sf"/>
</dbReference>
<dbReference type="Gene3D" id="3.30.720.50">
    <property type="match status" value="1"/>
</dbReference>
<dbReference type="AlphaFoldDB" id="A0A8S3IQJ5"/>
<feature type="domain" description="WWE" evidence="1">
    <location>
        <begin position="82"/>
        <end position="132"/>
    </location>
</feature>
<protein>
    <recommendedName>
        <fullName evidence="1">WWE domain-containing protein</fullName>
    </recommendedName>
</protein>
<evidence type="ECO:0000313" key="2">
    <source>
        <dbReference type="EMBL" id="CAF5204029.1"/>
    </source>
</evidence>
<dbReference type="InterPro" id="IPR004170">
    <property type="entry name" value="WWE_dom"/>
</dbReference>
<accession>A0A8S3IQJ5</accession>
<organism evidence="2 3">
    <name type="scientific">Rotaria magnacalcarata</name>
    <dbReference type="NCBI Taxonomy" id="392030"/>
    <lineage>
        <taxon>Eukaryota</taxon>
        <taxon>Metazoa</taxon>
        <taxon>Spiralia</taxon>
        <taxon>Gnathifera</taxon>
        <taxon>Rotifera</taxon>
        <taxon>Eurotatoria</taxon>
        <taxon>Bdelloidea</taxon>
        <taxon>Philodinida</taxon>
        <taxon>Philodinidae</taxon>
        <taxon>Rotaria</taxon>
    </lineage>
</organism>
<reference evidence="2" key="1">
    <citation type="submission" date="2021-02" db="EMBL/GenBank/DDBJ databases">
        <authorList>
            <person name="Nowell W R."/>
        </authorList>
    </citation>
    <scope>NUCLEOTIDE SEQUENCE</scope>
</reference>